<accession>A0ABY8G3H8</accession>
<keyword evidence="2" id="KW-1185">Reference proteome</keyword>
<gene>
    <name evidence="1" type="ORF">O1Q98_12460</name>
</gene>
<dbReference type="RefSeq" id="WP_269975596.1">
    <property type="nucleotide sequence ID" value="NZ_CP114280.1"/>
</dbReference>
<reference evidence="1 2" key="1">
    <citation type="submission" date="2022-12" db="EMBL/GenBank/DDBJ databases">
        <title>Complete genome sequencing of Dickeya lacustris type strain LMG30899.</title>
        <authorList>
            <person name="Dobhal S."/>
            <person name="Arizala D."/>
            <person name="Arif M."/>
        </authorList>
    </citation>
    <scope>NUCLEOTIDE SEQUENCE [LARGE SCALE GENOMIC DNA]</scope>
    <source>
        <strain evidence="1 2">LMG30899</strain>
    </source>
</reference>
<organism evidence="1 2">
    <name type="scientific">Dickeya lacustris</name>
    <dbReference type="NCBI Taxonomy" id="2259638"/>
    <lineage>
        <taxon>Bacteria</taxon>
        <taxon>Pseudomonadati</taxon>
        <taxon>Pseudomonadota</taxon>
        <taxon>Gammaproteobacteria</taxon>
        <taxon>Enterobacterales</taxon>
        <taxon>Pectobacteriaceae</taxon>
        <taxon>Dickeya</taxon>
    </lineage>
</organism>
<evidence type="ECO:0000313" key="2">
    <source>
        <dbReference type="Proteomes" id="UP001219630"/>
    </source>
</evidence>
<protein>
    <submittedName>
        <fullName evidence="1">Uncharacterized protein</fullName>
    </submittedName>
</protein>
<name>A0ABY8G3H8_9GAMM</name>
<proteinExistence type="predicted"/>
<evidence type="ECO:0000313" key="1">
    <source>
        <dbReference type="EMBL" id="WFN54495.1"/>
    </source>
</evidence>
<dbReference type="Proteomes" id="UP001219630">
    <property type="component" value="Chromosome"/>
</dbReference>
<dbReference type="EMBL" id="CP114280">
    <property type="protein sequence ID" value="WFN54495.1"/>
    <property type="molecule type" value="Genomic_DNA"/>
</dbReference>
<sequence>MRNLAEELATGKVMLQIIGVSGNEGEMKIAGVMREEDERRK</sequence>